<dbReference type="GO" id="GO:0030246">
    <property type="term" value="F:carbohydrate binding"/>
    <property type="evidence" value="ECO:0007669"/>
    <property type="project" value="UniProtKB-KW"/>
</dbReference>
<dbReference type="InParanoid" id="G3TLI2"/>
<reference evidence="10 11" key="1">
    <citation type="submission" date="2009-06" db="EMBL/GenBank/DDBJ databases">
        <title>The Genome Sequence of Loxodonta africana (African elephant).</title>
        <authorList>
            <person name="Di Palma F."/>
            <person name="Heiman D."/>
            <person name="Young S."/>
            <person name="Johnson J."/>
            <person name="Lander E.S."/>
            <person name="Lindblad-Toh K."/>
        </authorList>
    </citation>
    <scope>NUCLEOTIDE SEQUENCE [LARGE SCALE GENOMIC DNA]</scope>
    <source>
        <strain evidence="10 11">Isolate ISIS603380</strain>
    </source>
</reference>
<dbReference type="GO" id="GO:0045954">
    <property type="term" value="P:positive regulation of natural killer cell mediated cytotoxicity"/>
    <property type="evidence" value="ECO:0007669"/>
    <property type="project" value="TreeGrafter"/>
</dbReference>
<dbReference type="PANTHER" id="PTHR22800">
    <property type="entry name" value="C-TYPE LECTIN PROTEINS"/>
    <property type="match status" value="1"/>
</dbReference>
<accession>G3TLI2</accession>
<dbReference type="Pfam" id="PF00059">
    <property type="entry name" value="Lectin_C"/>
    <property type="match status" value="1"/>
</dbReference>
<dbReference type="CDD" id="cd03593">
    <property type="entry name" value="CLECT_NK_receptors_like"/>
    <property type="match status" value="1"/>
</dbReference>
<evidence type="ECO:0000256" key="4">
    <source>
        <dbReference type="ARBA" id="ARBA00022968"/>
    </source>
</evidence>
<proteinExistence type="predicted"/>
<dbReference type="PROSITE" id="PS50041">
    <property type="entry name" value="C_TYPE_LECTIN_2"/>
    <property type="match status" value="1"/>
</dbReference>
<keyword evidence="2 8" id="KW-0812">Transmembrane</keyword>
<feature type="transmembrane region" description="Helical" evidence="8">
    <location>
        <begin position="71"/>
        <end position="95"/>
    </location>
</feature>
<dbReference type="InterPro" id="IPR033992">
    <property type="entry name" value="NKR-like_CTLD"/>
</dbReference>
<name>G3TLI2_LOXAF</name>
<dbReference type="SUPFAM" id="SSF56436">
    <property type="entry name" value="C-type lectin-like"/>
    <property type="match status" value="1"/>
</dbReference>
<keyword evidence="3" id="KW-0430">Lectin</keyword>
<sequence>MNNQTVTYSEVNLAKNPKRQQIKPKDADSSISVTEQEITYVELNLHGASQDLQKNDKNFCCKDLPSPPGKFVAGILGIICIVLMASVVTVAVIVVTPLIHILFSAYHCGHCPGDWLSYSNNCYYVSSDKKTWTESQMACASKKSNLIYIDNEEEMKFMDILSSYSWIGLSRESSDHSWLWKNGSPLKQKIRETSNPMYNCAMLVSSDLQSASCGSETTYICKLEISS</sequence>
<comment type="subcellular location">
    <subcellularLocation>
        <location evidence="1">Membrane</location>
        <topology evidence="1">Single-pass type II membrane protein</topology>
    </subcellularLocation>
</comment>
<keyword evidence="6 8" id="KW-0472">Membrane</keyword>
<evidence type="ECO:0000256" key="7">
    <source>
        <dbReference type="ARBA" id="ARBA00023180"/>
    </source>
</evidence>
<reference evidence="10" key="2">
    <citation type="submission" date="2025-08" db="UniProtKB">
        <authorList>
            <consortium name="Ensembl"/>
        </authorList>
    </citation>
    <scope>IDENTIFICATION</scope>
    <source>
        <strain evidence="10">Isolate ISIS603380</strain>
    </source>
</reference>
<dbReference type="InterPro" id="IPR016186">
    <property type="entry name" value="C-type_lectin-like/link_sf"/>
</dbReference>
<dbReference type="GO" id="GO:0016020">
    <property type="term" value="C:membrane"/>
    <property type="evidence" value="ECO:0007669"/>
    <property type="project" value="UniProtKB-SubCell"/>
</dbReference>
<dbReference type="HOGENOM" id="CLU_049894_9_2_1"/>
<evidence type="ECO:0000256" key="6">
    <source>
        <dbReference type="ARBA" id="ARBA00023136"/>
    </source>
</evidence>
<evidence type="ECO:0000256" key="3">
    <source>
        <dbReference type="ARBA" id="ARBA00022734"/>
    </source>
</evidence>
<dbReference type="SMART" id="SM00034">
    <property type="entry name" value="CLECT"/>
    <property type="match status" value="1"/>
</dbReference>
<dbReference type="Proteomes" id="UP000007646">
    <property type="component" value="Unassembled WGS sequence"/>
</dbReference>
<dbReference type="eggNOG" id="ENOG502S6IE">
    <property type="taxonomic scope" value="Eukaryota"/>
</dbReference>
<dbReference type="OMA" id="HRCGSSQ"/>
<reference evidence="10" key="3">
    <citation type="submission" date="2025-09" db="UniProtKB">
        <authorList>
            <consortium name="Ensembl"/>
        </authorList>
    </citation>
    <scope>IDENTIFICATION</scope>
    <source>
        <strain evidence="10">Isolate ISIS603380</strain>
    </source>
</reference>
<keyword evidence="11" id="KW-1185">Reference proteome</keyword>
<keyword evidence="7" id="KW-0325">Glycoprotein</keyword>
<dbReference type="PANTHER" id="PTHR22800:SF242">
    <property type="entry name" value="NKG2-A_NKG2-B TYPE II INTEGRAL MEMBRANE PROTEIN"/>
    <property type="match status" value="1"/>
</dbReference>
<dbReference type="InterPro" id="IPR016187">
    <property type="entry name" value="CTDL_fold"/>
</dbReference>
<keyword evidence="4" id="KW-0735">Signal-anchor</keyword>
<keyword evidence="5 8" id="KW-1133">Transmembrane helix</keyword>
<evidence type="ECO:0000256" key="8">
    <source>
        <dbReference type="SAM" id="Phobius"/>
    </source>
</evidence>
<dbReference type="GO" id="GO:0002223">
    <property type="term" value="P:stimulatory C-type lectin receptor signaling pathway"/>
    <property type="evidence" value="ECO:0007669"/>
    <property type="project" value="TreeGrafter"/>
</dbReference>
<organism evidence="10 11">
    <name type="scientific">Loxodonta africana</name>
    <name type="common">African elephant</name>
    <dbReference type="NCBI Taxonomy" id="9785"/>
    <lineage>
        <taxon>Eukaryota</taxon>
        <taxon>Metazoa</taxon>
        <taxon>Chordata</taxon>
        <taxon>Craniata</taxon>
        <taxon>Vertebrata</taxon>
        <taxon>Euteleostomi</taxon>
        <taxon>Mammalia</taxon>
        <taxon>Eutheria</taxon>
        <taxon>Afrotheria</taxon>
        <taxon>Proboscidea</taxon>
        <taxon>Elephantidae</taxon>
        <taxon>Loxodonta</taxon>
    </lineage>
</organism>
<dbReference type="GeneTree" id="ENSGT00940000154752"/>
<dbReference type="AlphaFoldDB" id="G3TLI2"/>
<evidence type="ECO:0000313" key="10">
    <source>
        <dbReference type="Ensembl" id="ENSLAFP00000015761.3"/>
    </source>
</evidence>
<dbReference type="Gene3D" id="3.10.100.10">
    <property type="entry name" value="Mannose-Binding Protein A, subunit A"/>
    <property type="match status" value="1"/>
</dbReference>
<dbReference type="InterPro" id="IPR050919">
    <property type="entry name" value="NKG2/CD94_NK_receptors"/>
</dbReference>
<evidence type="ECO:0000256" key="5">
    <source>
        <dbReference type="ARBA" id="ARBA00022989"/>
    </source>
</evidence>
<protein>
    <recommendedName>
        <fullName evidence="9">C-type lectin domain-containing protein</fullName>
    </recommendedName>
</protein>
<evidence type="ECO:0000313" key="11">
    <source>
        <dbReference type="Proteomes" id="UP000007646"/>
    </source>
</evidence>
<feature type="domain" description="C-type lectin" evidence="9">
    <location>
        <begin position="118"/>
        <end position="222"/>
    </location>
</feature>
<dbReference type="FunCoup" id="G3TLI2">
    <property type="interactions" value="21"/>
</dbReference>
<dbReference type="STRING" id="9785.ENSLAFP00000015761"/>
<dbReference type="InterPro" id="IPR001304">
    <property type="entry name" value="C-type_lectin-like"/>
</dbReference>
<evidence type="ECO:0000259" key="9">
    <source>
        <dbReference type="PROSITE" id="PS50041"/>
    </source>
</evidence>
<evidence type="ECO:0000256" key="1">
    <source>
        <dbReference type="ARBA" id="ARBA00004606"/>
    </source>
</evidence>
<evidence type="ECO:0000256" key="2">
    <source>
        <dbReference type="ARBA" id="ARBA00022692"/>
    </source>
</evidence>
<dbReference type="Ensembl" id="ENSLAFT00000020662.3">
    <property type="protein sequence ID" value="ENSLAFP00000015761.3"/>
    <property type="gene ID" value="ENSLAFG00000020818.3"/>
</dbReference>